<dbReference type="EMBL" id="CM037614">
    <property type="protein sequence ID" value="KAH8015620.1"/>
    <property type="molecule type" value="Genomic_DNA"/>
</dbReference>
<evidence type="ECO:0000313" key="2">
    <source>
        <dbReference type="Proteomes" id="UP000827872"/>
    </source>
</evidence>
<proteinExistence type="predicted"/>
<accession>A0ACB8G781</accession>
<reference evidence="1" key="1">
    <citation type="submission" date="2021-08" db="EMBL/GenBank/DDBJ databases">
        <title>The first chromosome-level gecko genome reveals the dynamic sex chromosomes of Neotropical dwarf geckos (Sphaerodactylidae: Sphaerodactylus).</title>
        <authorList>
            <person name="Pinto B.J."/>
            <person name="Keating S.E."/>
            <person name="Gamble T."/>
        </authorList>
    </citation>
    <scope>NUCLEOTIDE SEQUENCE</scope>
    <source>
        <strain evidence="1">TG3544</strain>
    </source>
</reference>
<evidence type="ECO:0000313" key="1">
    <source>
        <dbReference type="EMBL" id="KAH8015620.1"/>
    </source>
</evidence>
<name>A0ACB8G781_9SAUR</name>
<gene>
    <name evidence="1" type="ORF">K3G42_006253</name>
</gene>
<sequence length="189" mass="20811">MPVLFQLCEEIQPGDWKPPVEKEEHLLPSWLKASLPYIQEAGAAFSQRSIVWISAASGSQTSTIDPCKLHQLFLLRRLPKKPRNEELTLKEFLLSAGSVRFFGCRDKIGNPELSVGEGLMLGAGQGLDVEPTPEGNTAACTGRKAKDELLLYLKTGIRDSLEQKAGSLRRNVSKPGEQLLSGRSRQPLC</sequence>
<dbReference type="Proteomes" id="UP000827872">
    <property type="component" value="Linkage Group LG01"/>
</dbReference>
<comment type="caution">
    <text evidence="1">The sequence shown here is derived from an EMBL/GenBank/DDBJ whole genome shotgun (WGS) entry which is preliminary data.</text>
</comment>
<keyword evidence="2" id="KW-1185">Reference proteome</keyword>
<protein>
    <submittedName>
        <fullName evidence="1">Uncharacterized protein</fullName>
    </submittedName>
</protein>
<organism evidence="1 2">
    <name type="scientific">Sphaerodactylus townsendi</name>
    <dbReference type="NCBI Taxonomy" id="933632"/>
    <lineage>
        <taxon>Eukaryota</taxon>
        <taxon>Metazoa</taxon>
        <taxon>Chordata</taxon>
        <taxon>Craniata</taxon>
        <taxon>Vertebrata</taxon>
        <taxon>Euteleostomi</taxon>
        <taxon>Lepidosauria</taxon>
        <taxon>Squamata</taxon>
        <taxon>Bifurcata</taxon>
        <taxon>Gekkota</taxon>
        <taxon>Sphaerodactylidae</taxon>
        <taxon>Sphaerodactylus</taxon>
    </lineage>
</organism>